<name>A0A251VHN9_HELAN</name>
<evidence type="ECO:0000313" key="3">
    <source>
        <dbReference type="Proteomes" id="UP000215914"/>
    </source>
</evidence>
<sequence>MYFVLLTHTRPINHSSPIHNLRLQIRCVHVPIFLQLAQYNILGPNTYGPTKALAFTIPISPPPHLKHPLGANRRRRSVLRLSPLAEATTQLSRLRILASSLCKCNNILNPVKKIVIK</sequence>
<dbReference type="AlphaFoldDB" id="A0A251VHN9"/>
<dbReference type="InParanoid" id="A0A251VHN9"/>
<organism evidence="2 3">
    <name type="scientific">Helianthus annuus</name>
    <name type="common">Common sunflower</name>
    <dbReference type="NCBI Taxonomy" id="4232"/>
    <lineage>
        <taxon>Eukaryota</taxon>
        <taxon>Viridiplantae</taxon>
        <taxon>Streptophyta</taxon>
        <taxon>Embryophyta</taxon>
        <taxon>Tracheophyta</taxon>
        <taxon>Spermatophyta</taxon>
        <taxon>Magnoliopsida</taxon>
        <taxon>eudicotyledons</taxon>
        <taxon>Gunneridae</taxon>
        <taxon>Pentapetalae</taxon>
        <taxon>asterids</taxon>
        <taxon>campanulids</taxon>
        <taxon>Asterales</taxon>
        <taxon>Asteraceae</taxon>
        <taxon>Asteroideae</taxon>
        <taxon>Heliantheae alliance</taxon>
        <taxon>Heliantheae</taxon>
        <taxon>Helianthus</taxon>
    </lineage>
</organism>
<dbReference type="EMBL" id="MNCJ02000317">
    <property type="protein sequence ID" value="KAF5819502.1"/>
    <property type="molecule type" value="Genomic_DNA"/>
</dbReference>
<proteinExistence type="predicted"/>
<keyword evidence="3" id="KW-1185">Reference proteome</keyword>
<protein>
    <submittedName>
        <fullName evidence="2">Uncharacterized protein</fullName>
    </submittedName>
</protein>
<reference evidence="1" key="3">
    <citation type="submission" date="2020-06" db="EMBL/GenBank/DDBJ databases">
        <title>Helianthus annuus Genome sequencing and assembly Release 2.</title>
        <authorList>
            <person name="Gouzy J."/>
            <person name="Langlade N."/>
            <person name="Munos S."/>
        </authorList>
    </citation>
    <scope>NUCLEOTIDE SEQUENCE</scope>
    <source>
        <tissue evidence="1">Leaves</tissue>
    </source>
</reference>
<accession>A0A251VHN9</accession>
<evidence type="ECO:0000313" key="1">
    <source>
        <dbReference type="EMBL" id="KAF5819502.1"/>
    </source>
</evidence>
<reference evidence="2" key="2">
    <citation type="submission" date="2017-02" db="EMBL/GenBank/DDBJ databases">
        <title>Sunflower complete genome.</title>
        <authorList>
            <person name="Langlade N."/>
            <person name="Munos S."/>
        </authorList>
    </citation>
    <scope>NUCLEOTIDE SEQUENCE [LARGE SCALE GENOMIC DNA]</scope>
    <source>
        <tissue evidence="2">Leaves</tissue>
    </source>
</reference>
<dbReference type="EMBL" id="CM007891">
    <property type="protein sequence ID" value="OTG35070.1"/>
    <property type="molecule type" value="Genomic_DNA"/>
</dbReference>
<evidence type="ECO:0000313" key="2">
    <source>
        <dbReference type="EMBL" id="OTG35070.1"/>
    </source>
</evidence>
<gene>
    <name evidence="2" type="ORF">HannXRQ_Chr02g0052811</name>
    <name evidence="1" type="ORF">HanXRQr2_Chr02g0078311</name>
</gene>
<dbReference type="Gramene" id="mRNA:HanXRQr2_Chr02g0078311">
    <property type="protein sequence ID" value="mRNA:HanXRQr2_Chr02g0078311"/>
    <property type="gene ID" value="HanXRQr2_Chr02g0078311"/>
</dbReference>
<reference evidence="1 3" key="1">
    <citation type="journal article" date="2017" name="Nature">
        <title>The sunflower genome provides insights into oil metabolism, flowering and Asterid evolution.</title>
        <authorList>
            <person name="Badouin H."/>
            <person name="Gouzy J."/>
            <person name="Grassa C.J."/>
            <person name="Murat F."/>
            <person name="Staton S.E."/>
            <person name="Cottret L."/>
            <person name="Lelandais-Briere C."/>
            <person name="Owens G.L."/>
            <person name="Carrere S."/>
            <person name="Mayjonade B."/>
            <person name="Legrand L."/>
            <person name="Gill N."/>
            <person name="Kane N.C."/>
            <person name="Bowers J.E."/>
            <person name="Hubner S."/>
            <person name="Bellec A."/>
            <person name="Berard A."/>
            <person name="Berges H."/>
            <person name="Blanchet N."/>
            <person name="Boniface M.C."/>
            <person name="Brunel D."/>
            <person name="Catrice O."/>
            <person name="Chaidir N."/>
            <person name="Claudel C."/>
            <person name="Donnadieu C."/>
            <person name="Faraut T."/>
            <person name="Fievet G."/>
            <person name="Helmstetter N."/>
            <person name="King M."/>
            <person name="Knapp S.J."/>
            <person name="Lai Z."/>
            <person name="Le Paslier M.C."/>
            <person name="Lippi Y."/>
            <person name="Lorenzon L."/>
            <person name="Mandel J.R."/>
            <person name="Marage G."/>
            <person name="Marchand G."/>
            <person name="Marquand E."/>
            <person name="Bret-Mestries E."/>
            <person name="Morien E."/>
            <person name="Nambeesan S."/>
            <person name="Nguyen T."/>
            <person name="Pegot-Espagnet P."/>
            <person name="Pouilly N."/>
            <person name="Raftis F."/>
            <person name="Sallet E."/>
            <person name="Schiex T."/>
            <person name="Thomas J."/>
            <person name="Vandecasteele C."/>
            <person name="Vares D."/>
            <person name="Vear F."/>
            <person name="Vautrin S."/>
            <person name="Crespi M."/>
            <person name="Mangin B."/>
            <person name="Burke J.M."/>
            <person name="Salse J."/>
            <person name="Munos S."/>
            <person name="Vincourt P."/>
            <person name="Rieseberg L.H."/>
            <person name="Langlade N.B."/>
        </authorList>
    </citation>
    <scope>NUCLEOTIDE SEQUENCE [LARGE SCALE GENOMIC DNA]</scope>
    <source>
        <strain evidence="3">cv. SF193</strain>
        <tissue evidence="1">Leaves</tissue>
    </source>
</reference>
<dbReference type="Proteomes" id="UP000215914">
    <property type="component" value="Chromosome 2"/>
</dbReference>